<accession>A0ABP7FZL4</accession>
<sequence>MPQAYGVAEDSRPWDSAGAAVRQRTSITVGTAIRTLCDNEWSHQLSSCLGAHRCPAVVRF</sequence>
<dbReference type="Proteomes" id="UP001500908">
    <property type="component" value="Unassembled WGS sequence"/>
</dbReference>
<protein>
    <submittedName>
        <fullName evidence="1">Uncharacterized protein</fullName>
    </submittedName>
</protein>
<dbReference type="EMBL" id="BAABDD010000017">
    <property type="protein sequence ID" value="GAA3752455.1"/>
    <property type="molecule type" value="Genomic_DNA"/>
</dbReference>
<evidence type="ECO:0000313" key="2">
    <source>
        <dbReference type="Proteomes" id="UP001500908"/>
    </source>
</evidence>
<keyword evidence="2" id="KW-1185">Reference proteome</keyword>
<comment type="caution">
    <text evidence="1">The sequence shown here is derived from an EMBL/GenBank/DDBJ whole genome shotgun (WGS) entry which is preliminary data.</text>
</comment>
<proteinExistence type="predicted"/>
<gene>
    <name evidence="1" type="ORF">GCM10022402_34220</name>
</gene>
<name>A0ABP7FZL4_9ACTN</name>
<reference evidence="2" key="1">
    <citation type="journal article" date="2019" name="Int. J. Syst. Evol. Microbiol.">
        <title>The Global Catalogue of Microorganisms (GCM) 10K type strain sequencing project: providing services to taxonomists for standard genome sequencing and annotation.</title>
        <authorList>
            <consortium name="The Broad Institute Genomics Platform"/>
            <consortium name="The Broad Institute Genome Sequencing Center for Infectious Disease"/>
            <person name="Wu L."/>
            <person name="Ma J."/>
        </authorList>
    </citation>
    <scope>NUCLEOTIDE SEQUENCE [LARGE SCALE GENOMIC DNA]</scope>
    <source>
        <strain evidence="2">JCM 17137</strain>
    </source>
</reference>
<evidence type="ECO:0000313" key="1">
    <source>
        <dbReference type="EMBL" id="GAA3752455.1"/>
    </source>
</evidence>
<organism evidence="1 2">
    <name type="scientific">Salinactinospora qingdaonensis</name>
    <dbReference type="NCBI Taxonomy" id="702744"/>
    <lineage>
        <taxon>Bacteria</taxon>
        <taxon>Bacillati</taxon>
        <taxon>Actinomycetota</taxon>
        <taxon>Actinomycetes</taxon>
        <taxon>Streptosporangiales</taxon>
        <taxon>Nocardiopsidaceae</taxon>
        <taxon>Salinactinospora</taxon>
    </lineage>
</organism>